<dbReference type="Pfam" id="PF07719">
    <property type="entry name" value="TPR_2"/>
    <property type="match status" value="1"/>
</dbReference>
<evidence type="ECO:0000313" key="5">
    <source>
        <dbReference type="EMBL" id="CAD9154742.1"/>
    </source>
</evidence>
<dbReference type="Gene3D" id="1.25.40.10">
    <property type="entry name" value="Tetratricopeptide repeat domain"/>
    <property type="match status" value="1"/>
</dbReference>
<feature type="repeat" description="TPR" evidence="3">
    <location>
        <begin position="48"/>
        <end position="81"/>
    </location>
</feature>
<dbReference type="SMART" id="SM00028">
    <property type="entry name" value="TPR"/>
    <property type="match status" value="2"/>
</dbReference>
<dbReference type="PROSITE" id="PS50005">
    <property type="entry name" value="TPR"/>
    <property type="match status" value="2"/>
</dbReference>
<reference evidence="5" key="1">
    <citation type="submission" date="2021-01" db="EMBL/GenBank/DDBJ databases">
        <authorList>
            <person name="Corre E."/>
            <person name="Pelletier E."/>
            <person name="Niang G."/>
            <person name="Scheremetjew M."/>
            <person name="Finn R."/>
            <person name="Kale V."/>
            <person name="Holt S."/>
            <person name="Cochrane G."/>
            <person name="Meng A."/>
            <person name="Brown T."/>
            <person name="Cohen L."/>
        </authorList>
    </citation>
    <scope>NUCLEOTIDE SEQUENCE</scope>
    <source>
        <strain evidence="5">OF101</strain>
    </source>
</reference>
<dbReference type="AlphaFoldDB" id="A0A7S1R2B3"/>
<keyword evidence="1" id="KW-0677">Repeat</keyword>
<evidence type="ECO:0000256" key="2">
    <source>
        <dbReference type="ARBA" id="ARBA00022803"/>
    </source>
</evidence>
<evidence type="ECO:0008006" key="6">
    <source>
        <dbReference type="Google" id="ProtNLM"/>
    </source>
</evidence>
<keyword evidence="2 3" id="KW-0802">TPR repeat</keyword>
<proteinExistence type="predicted"/>
<dbReference type="PANTHER" id="PTHR22904">
    <property type="entry name" value="TPR REPEAT CONTAINING PROTEIN"/>
    <property type="match status" value="1"/>
</dbReference>
<organism evidence="5">
    <name type="scientific">Alexandrium catenella</name>
    <name type="common">Red tide dinoflagellate</name>
    <name type="synonym">Gonyaulax catenella</name>
    <dbReference type="NCBI Taxonomy" id="2925"/>
    <lineage>
        <taxon>Eukaryota</taxon>
        <taxon>Sar</taxon>
        <taxon>Alveolata</taxon>
        <taxon>Dinophyceae</taxon>
        <taxon>Gonyaulacales</taxon>
        <taxon>Pyrocystaceae</taxon>
        <taxon>Alexandrium</taxon>
    </lineage>
</organism>
<dbReference type="PANTHER" id="PTHR22904:SF523">
    <property type="entry name" value="STRESS-INDUCED-PHOSPHOPROTEIN 1"/>
    <property type="match status" value="1"/>
</dbReference>
<dbReference type="InterPro" id="IPR019734">
    <property type="entry name" value="TPR_rpt"/>
</dbReference>
<dbReference type="InterPro" id="IPR013105">
    <property type="entry name" value="TPR_2"/>
</dbReference>
<accession>A0A7S1R2B3</accession>
<feature type="region of interest" description="Disordered" evidence="4">
    <location>
        <begin position="1"/>
        <end position="28"/>
    </location>
</feature>
<feature type="compositionally biased region" description="Gly residues" evidence="4">
    <location>
        <begin position="7"/>
        <end position="26"/>
    </location>
</feature>
<evidence type="ECO:0000256" key="3">
    <source>
        <dbReference type="PROSITE-ProRule" id="PRU00339"/>
    </source>
</evidence>
<feature type="repeat" description="TPR" evidence="3">
    <location>
        <begin position="120"/>
        <end position="153"/>
    </location>
</feature>
<name>A0A7S1R2B3_ALECA</name>
<gene>
    <name evidence="5" type="ORF">ACAT0790_LOCUS33547</name>
</gene>
<dbReference type="InterPro" id="IPR011990">
    <property type="entry name" value="TPR-like_helical_dom_sf"/>
</dbReference>
<protein>
    <recommendedName>
        <fullName evidence="6">Peptidase A2 domain-containing protein</fullName>
    </recommendedName>
</protein>
<dbReference type="EMBL" id="HBGE01055645">
    <property type="protein sequence ID" value="CAD9154742.1"/>
    <property type="molecule type" value="Transcribed_RNA"/>
</dbReference>
<dbReference type="SUPFAM" id="SSF48452">
    <property type="entry name" value="TPR-like"/>
    <property type="match status" value="1"/>
</dbReference>
<dbReference type="GO" id="GO:0051879">
    <property type="term" value="F:Hsp90 protein binding"/>
    <property type="evidence" value="ECO:0007669"/>
    <property type="project" value="TreeGrafter"/>
</dbReference>
<evidence type="ECO:0000256" key="1">
    <source>
        <dbReference type="ARBA" id="ARBA00022737"/>
    </source>
</evidence>
<evidence type="ECO:0000256" key="4">
    <source>
        <dbReference type="SAM" id="MobiDB-lite"/>
    </source>
</evidence>
<sequence>MGKKAGKNGGAGGRGGKAGASKAGGGAEDDDALLDAALEAVTAECNKAAELSKAGEESMASNDWAQAVKHFTEAIAADPNNGVHHARRSAAHLSAGHMDDGLADAKVSASLGGTTSAESADCHSQLGHALFAGGQLQAALESYNRGLKLCPEHAGCRQGCEEVAVALERHGGKRPPPSLGPGDIDAQELRTLPAPEEVLGKGFEVVHLMVGTFDKPLTFLLSTTLTVEATISPNTCGMLGMPIKRTVDLTDVRLEGGHALGTLEGCTVSGFVQAQIAEKALHTRLHGILGLPFLSRFDIQFDRLRQEQRFKEPGVVAKAEGKPPCPIHLHGTQLPGGLLGVPVQVRGKRKGAAATNVVLGLVDTGSMFSVISWQAAKDLGIAEGPGDAAFGNSTKVAGPTKDGVAEMPLVNVKVSICTSPAGVGCRLGGLTKEELAEGRGQGWRLDFAGKDCKPCAEFGRINAAIGDAIQFELLRDSAVGEFIGGAVLIGQDVLAQAPKLVLSAKDRQVWLDAPSRVIDASPL</sequence>